<comment type="similarity">
    <text evidence="1">Belongs to the 'phage' integrase family.</text>
</comment>
<proteinExistence type="inferred from homology"/>
<accession>A0A109KMX8</accession>
<keyword evidence="3" id="KW-0238">DNA-binding</keyword>
<evidence type="ECO:0000256" key="3">
    <source>
        <dbReference type="ARBA" id="ARBA00023125"/>
    </source>
</evidence>
<dbReference type="EMBL" id="LCYC01000058">
    <property type="protein sequence ID" value="KWV72152.1"/>
    <property type="molecule type" value="Genomic_DNA"/>
</dbReference>
<dbReference type="InterPro" id="IPR013762">
    <property type="entry name" value="Integrase-like_cat_sf"/>
</dbReference>
<evidence type="ECO:0000313" key="6">
    <source>
        <dbReference type="EMBL" id="KWV72152.1"/>
    </source>
</evidence>
<dbReference type="Proteomes" id="UP000063434">
    <property type="component" value="Unassembled WGS sequence"/>
</dbReference>
<dbReference type="GO" id="GO:0006310">
    <property type="term" value="P:DNA recombination"/>
    <property type="evidence" value="ECO:0007669"/>
    <property type="project" value="UniProtKB-KW"/>
</dbReference>
<dbReference type="Gene3D" id="1.10.150.130">
    <property type="match status" value="1"/>
</dbReference>
<dbReference type="AlphaFoldDB" id="A0A109KMX8"/>
<evidence type="ECO:0000256" key="4">
    <source>
        <dbReference type="ARBA" id="ARBA00023172"/>
    </source>
</evidence>
<dbReference type="InterPro" id="IPR002104">
    <property type="entry name" value="Integrase_catalytic"/>
</dbReference>
<keyword evidence="4" id="KW-0233">DNA recombination</keyword>
<dbReference type="PROSITE" id="PS51898">
    <property type="entry name" value="TYR_RECOMBINASE"/>
    <property type="match status" value="1"/>
</dbReference>
<dbReference type="RefSeq" id="WP_060766212.1">
    <property type="nucleotide sequence ID" value="NZ_LCYC01000058.1"/>
</dbReference>
<protein>
    <submittedName>
        <fullName evidence="6">Prophage CP4-57 integrase</fullName>
    </submittedName>
</protein>
<comment type="caution">
    <text evidence="6">The sequence shown here is derived from an EMBL/GenBank/DDBJ whole genome shotgun (WGS) entry which is preliminary data.</text>
</comment>
<dbReference type="SUPFAM" id="SSF56349">
    <property type="entry name" value="DNA breaking-rejoining enzymes"/>
    <property type="match status" value="1"/>
</dbReference>
<dbReference type="InterPro" id="IPR050808">
    <property type="entry name" value="Phage_Integrase"/>
</dbReference>
<name>A0A109KMX8_PSEFL</name>
<sequence length="427" mass="48110">MTQSKTLTIALSDAEIRRHAASDVRDLRDARQPAFRFRYKKDRTKGSWYLVVGSAWNKIANYPDLNTKQMLAALPAVRTRLVTEPEAGTAIGTWATVGQLLEWFDDRMGRDRNLSAKRKTTARSVMSKHLRPRLGDLLLSSVNKSEIDQRLMWPLQAELSLEYLRLIFRLLVLAFRQAARLGLIETNPMNAIRFSDFSKTKIKPKAARLRDVQVEEVLTGLATKFNSAPADAMLALMMLCHGSRAGETRMAEWSDFSFEERQWHIPAEHTKTRCQLTLPLTAQVCALLKRYHAAQASTGYQGKYLFPSRGGKPLTDSQACAVFTRLAGGEWTSHDLRKVARTGWVDLGVDFLIGELLLNHAMGHNVQAYIHTWVEAGKREALEKWHEWLDGRGFAAIHTIAEPLCEVSRIPVDATNCAASSQINDKP</sequence>
<dbReference type="GO" id="GO:0003677">
    <property type="term" value="F:DNA binding"/>
    <property type="evidence" value="ECO:0007669"/>
    <property type="project" value="UniProtKB-KW"/>
</dbReference>
<dbReference type="CDD" id="cd00801">
    <property type="entry name" value="INT_P4_C"/>
    <property type="match status" value="1"/>
</dbReference>
<dbReference type="PANTHER" id="PTHR30629">
    <property type="entry name" value="PROPHAGE INTEGRASE"/>
    <property type="match status" value="1"/>
</dbReference>
<evidence type="ECO:0000313" key="7">
    <source>
        <dbReference type="Proteomes" id="UP000063434"/>
    </source>
</evidence>
<organism evidence="6 7">
    <name type="scientific">Pseudomonas fluorescens</name>
    <dbReference type="NCBI Taxonomy" id="294"/>
    <lineage>
        <taxon>Bacteria</taxon>
        <taxon>Pseudomonadati</taxon>
        <taxon>Pseudomonadota</taxon>
        <taxon>Gammaproteobacteria</taxon>
        <taxon>Pseudomonadales</taxon>
        <taxon>Pseudomonadaceae</taxon>
        <taxon>Pseudomonas</taxon>
    </lineage>
</organism>
<dbReference type="InterPro" id="IPR011010">
    <property type="entry name" value="DNA_brk_join_enz"/>
</dbReference>
<gene>
    <name evidence="6" type="primary">intA_5</name>
    <name evidence="6" type="ORF">PFL603g_04693</name>
</gene>
<dbReference type="PANTHER" id="PTHR30629:SF6">
    <property type="entry name" value="PROPHAGE INTEGRASE INTA-RELATED"/>
    <property type="match status" value="1"/>
</dbReference>
<evidence type="ECO:0000259" key="5">
    <source>
        <dbReference type="PROSITE" id="PS51898"/>
    </source>
</evidence>
<dbReference type="Gene3D" id="1.10.443.10">
    <property type="entry name" value="Intergrase catalytic core"/>
    <property type="match status" value="1"/>
</dbReference>
<dbReference type="Pfam" id="PF00589">
    <property type="entry name" value="Phage_integrase"/>
    <property type="match status" value="1"/>
</dbReference>
<keyword evidence="2" id="KW-0229">DNA integration</keyword>
<reference evidence="6 7" key="1">
    <citation type="submission" date="2015-05" db="EMBL/GenBank/DDBJ databases">
        <title>A genomic and transcriptomic approach to investigate the blue pigment phenotype in Pseudomonas fluorescens.</title>
        <authorList>
            <person name="Andreani N.A."/>
            <person name="Cardazzo B."/>
        </authorList>
    </citation>
    <scope>NUCLEOTIDE SEQUENCE [LARGE SCALE GENOMIC DNA]</scope>
    <source>
        <strain evidence="6 7">Ps_40</strain>
    </source>
</reference>
<dbReference type="PATRIC" id="fig|294.195.peg.5018"/>
<evidence type="ECO:0000256" key="2">
    <source>
        <dbReference type="ARBA" id="ARBA00022908"/>
    </source>
</evidence>
<dbReference type="GO" id="GO:0015074">
    <property type="term" value="P:DNA integration"/>
    <property type="evidence" value="ECO:0007669"/>
    <property type="project" value="UniProtKB-KW"/>
</dbReference>
<dbReference type="InterPro" id="IPR010998">
    <property type="entry name" value="Integrase_recombinase_N"/>
</dbReference>
<evidence type="ECO:0000256" key="1">
    <source>
        <dbReference type="ARBA" id="ARBA00008857"/>
    </source>
</evidence>
<feature type="domain" description="Tyr recombinase" evidence="5">
    <location>
        <begin position="202"/>
        <end position="383"/>
    </location>
</feature>